<sequence length="748" mass="83616">MDCTFLADHSVFDSWTNATNHSFPSEEMPQISAPFTDSDTEQSPKTIAYNPEYAMGREQNSYHDVENPCALLFTDTHLQNSDTWSSEVRYFRTDLDYQNECHASGLKDHSYNHERGTYVDSSSVDLMTLGNADADQNIDCSWQVFENNNLGELMGITSNCQDPSCTGSCTRSDQWSTSTSEQIHNIFSSYDSSSVSRVESREFGPPTSGTYSSDPHTRYPNIERYNGALTNNYWYQNDGSVRVPQSVHQRTSFYSCDKYLSPNEKYVSDAQTFSSDEHSSQRTDPEDSPVGVSVKDPKHSKVTCDGISPSSIDPVVAAATAALANFHHRGSLQLWQFLVALLDDSKSQHLICWTGRTLEFKLNEPEEVARLWGIQKNRPAMNYDKLSRSLRYYYEKGIMQKVSGERYVYRFVYEPKLLFALAFPGEDQQTARIFPTSNAMLDPIKDMNRINEYTVGSDHICKILNDSDFRCTEETTPSKRSSERMYCPAAELSLENSESRRLDPPLRGPVVYIPSSINHTLPGTSLVISTTCASNSAFACVTTVCSANSSQPYTSLATVCEGQQIRPVGHGTCCFSPECRGHFSSPSRMVCDTVFALRTGEPQKKPDDSITHPSSENVSTVLTPRFRTQVDVNAIQLGPESTTECSASQLLGYWGTVDNISMGEPNWTDPLDMAPTVSSSCSDDITKSNTDMRGPYSMFVSDDHNFYSQSISHSQNPKTHESLEFRSYECGYEYSASAVRGSHQNQVA</sequence>
<feature type="region of interest" description="Disordered" evidence="4">
    <location>
        <begin position="199"/>
        <end position="219"/>
    </location>
</feature>
<comment type="similarity">
    <text evidence="1 3">Belongs to the ETS family.</text>
</comment>
<protein>
    <recommendedName>
        <fullName evidence="5">ETS domain-containing protein</fullName>
    </recommendedName>
</protein>
<feature type="compositionally biased region" description="Basic and acidic residues" evidence="4">
    <location>
        <begin position="275"/>
        <end position="285"/>
    </location>
</feature>
<dbReference type="Gene3D" id="1.10.10.10">
    <property type="entry name" value="Winged helix-like DNA-binding domain superfamily/Winged helix DNA-binding domain"/>
    <property type="match status" value="1"/>
</dbReference>
<dbReference type="PANTHER" id="PTHR11849:SF282">
    <property type="entry name" value="ETV5-RELATED PROTEIN ETS96B"/>
    <property type="match status" value="1"/>
</dbReference>
<feature type="domain" description="ETS" evidence="5">
    <location>
        <begin position="332"/>
        <end position="412"/>
    </location>
</feature>
<proteinExistence type="inferred from homology"/>
<keyword evidence="2 3" id="KW-0238">DNA-binding</keyword>
<evidence type="ECO:0000313" key="6">
    <source>
        <dbReference type="EMBL" id="CAL5139385.1"/>
    </source>
</evidence>
<evidence type="ECO:0000313" key="7">
    <source>
        <dbReference type="Proteomes" id="UP001497525"/>
    </source>
</evidence>
<dbReference type="PROSITE" id="PS50061">
    <property type="entry name" value="ETS_DOMAIN_3"/>
    <property type="match status" value="1"/>
</dbReference>
<dbReference type="GO" id="GO:0005634">
    <property type="term" value="C:nucleus"/>
    <property type="evidence" value="ECO:0007669"/>
    <property type="project" value="UniProtKB-SubCell"/>
</dbReference>
<dbReference type="InterPro" id="IPR036390">
    <property type="entry name" value="WH_DNA-bd_sf"/>
</dbReference>
<feature type="region of interest" description="Disordered" evidence="4">
    <location>
        <begin position="270"/>
        <end position="299"/>
    </location>
</feature>
<dbReference type="Pfam" id="PF00178">
    <property type="entry name" value="Ets"/>
    <property type="match status" value="1"/>
</dbReference>
<comment type="subcellular location">
    <subcellularLocation>
        <location evidence="3">Nucleus</location>
    </subcellularLocation>
</comment>
<dbReference type="FunFam" id="1.10.10.10:FF:000055">
    <property type="entry name" value="ETS translocation variant 4 isoform 1"/>
    <property type="match status" value="1"/>
</dbReference>
<organism evidence="6 7">
    <name type="scientific">Calicophoron daubneyi</name>
    <name type="common">Rumen fluke</name>
    <name type="synonym">Paramphistomum daubneyi</name>
    <dbReference type="NCBI Taxonomy" id="300641"/>
    <lineage>
        <taxon>Eukaryota</taxon>
        <taxon>Metazoa</taxon>
        <taxon>Spiralia</taxon>
        <taxon>Lophotrochozoa</taxon>
        <taxon>Platyhelminthes</taxon>
        <taxon>Trematoda</taxon>
        <taxon>Digenea</taxon>
        <taxon>Plagiorchiida</taxon>
        <taxon>Pronocephalata</taxon>
        <taxon>Paramphistomoidea</taxon>
        <taxon>Paramphistomidae</taxon>
        <taxon>Calicophoron</taxon>
    </lineage>
</organism>
<accession>A0AAV2TPU4</accession>
<gene>
    <name evidence="6" type="ORF">CDAUBV1_LOCUS14414</name>
</gene>
<dbReference type="GO" id="GO:0000981">
    <property type="term" value="F:DNA-binding transcription factor activity, RNA polymerase II-specific"/>
    <property type="evidence" value="ECO:0007669"/>
    <property type="project" value="TreeGrafter"/>
</dbReference>
<evidence type="ECO:0000256" key="4">
    <source>
        <dbReference type="SAM" id="MobiDB-lite"/>
    </source>
</evidence>
<dbReference type="GO" id="GO:0043565">
    <property type="term" value="F:sequence-specific DNA binding"/>
    <property type="evidence" value="ECO:0007669"/>
    <property type="project" value="InterPro"/>
</dbReference>
<dbReference type="Proteomes" id="UP001497525">
    <property type="component" value="Unassembled WGS sequence"/>
</dbReference>
<dbReference type="EMBL" id="CAXLJL010000600">
    <property type="protein sequence ID" value="CAL5139385.1"/>
    <property type="molecule type" value="Genomic_DNA"/>
</dbReference>
<evidence type="ECO:0000256" key="2">
    <source>
        <dbReference type="ARBA" id="ARBA00023125"/>
    </source>
</evidence>
<keyword evidence="3" id="KW-0539">Nucleus</keyword>
<dbReference type="PROSITE" id="PS00346">
    <property type="entry name" value="ETS_DOMAIN_2"/>
    <property type="match status" value="1"/>
</dbReference>
<name>A0AAV2TPU4_CALDB</name>
<evidence type="ECO:0000256" key="1">
    <source>
        <dbReference type="ARBA" id="ARBA00005562"/>
    </source>
</evidence>
<dbReference type="SUPFAM" id="SSF46785">
    <property type="entry name" value="Winged helix' DNA-binding domain"/>
    <property type="match status" value="1"/>
</dbReference>
<dbReference type="GO" id="GO:0030154">
    <property type="term" value="P:cell differentiation"/>
    <property type="evidence" value="ECO:0007669"/>
    <property type="project" value="TreeGrafter"/>
</dbReference>
<comment type="caution">
    <text evidence="6">The sequence shown here is derived from an EMBL/GenBank/DDBJ whole genome shotgun (WGS) entry which is preliminary data.</text>
</comment>
<dbReference type="InterPro" id="IPR000418">
    <property type="entry name" value="Ets_dom"/>
</dbReference>
<dbReference type="AlphaFoldDB" id="A0AAV2TPU4"/>
<reference evidence="6" key="1">
    <citation type="submission" date="2024-06" db="EMBL/GenBank/DDBJ databases">
        <authorList>
            <person name="Liu X."/>
            <person name="Lenzi L."/>
            <person name="Haldenby T S."/>
            <person name="Uol C."/>
        </authorList>
    </citation>
    <scope>NUCLEOTIDE SEQUENCE</scope>
</reference>
<dbReference type="PRINTS" id="PR00454">
    <property type="entry name" value="ETSDOMAIN"/>
</dbReference>
<evidence type="ECO:0000256" key="3">
    <source>
        <dbReference type="RuleBase" id="RU004019"/>
    </source>
</evidence>
<dbReference type="SMART" id="SM00413">
    <property type="entry name" value="ETS"/>
    <property type="match status" value="1"/>
</dbReference>
<dbReference type="PROSITE" id="PS00345">
    <property type="entry name" value="ETS_DOMAIN_1"/>
    <property type="match status" value="1"/>
</dbReference>
<dbReference type="InterPro" id="IPR036388">
    <property type="entry name" value="WH-like_DNA-bd_sf"/>
</dbReference>
<evidence type="ECO:0000259" key="5">
    <source>
        <dbReference type="PROSITE" id="PS50061"/>
    </source>
</evidence>
<dbReference type="PANTHER" id="PTHR11849">
    <property type="entry name" value="ETS"/>
    <property type="match status" value="1"/>
</dbReference>
<dbReference type="InterPro" id="IPR046328">
    <property type="entry name" value="ETS_fam"/>
</dbReference>